<evidence type="ECO:0000313" key="3">
    <source>
        <dbReference type="EMBL" id="SIM48855.1"/>
    </source>
</evidence>
<name>A0A1N5TLE9_9ACTN</name>
<organism evidence="3 4">
    <name type="scientific">Micromonospora cremea</name>
    <dbReference type="NCBI Taxonomy" id="709881"/>
    <lineage>
        <taxon>Bacteria</taxon>
        <taxon>Bacillati</taxon>
        <taxon>Actinomycetota</taxon>
        <taxon>Actinomycetes</taxon>
        <taxon>Micromonosporales</taxon>
        <taxon>Micromonosporaceae</taxon>
        <taxon>Micromonospora</taxon>
    </lineage>
</organism>
<keyword evidence="2" id="KW-1133">Transmembrane helix</keyword>
<proteinExistence type="predicted"/>
<dbReference type="EMBL" id="FSQT01000001">
    <property type="protein sequence ID" value="SIM48855.1"/>
    <property type="molecule type" value="Genomic_DNA"/>
</dbReference>
<evidence type="ECO:0000256" key="1">
    <source>
        <dbReference type="SAM" id="MobiDB-lite"/>
    </source>
</evidence>
<dbReference type="Proteomes" id="UP000185124">
    <property type="component" value="Unassembled WGS sequence"/>
</dbReference>
<keyword evidence="2" id="KW-0812">Transmembrane</keyword>
<keyword evidence="2" id="KW-0472">Membrane</keyword>
<protein>
    <submittedName>
        <fullName evidence="3">Uncharacterized protein</fullName>
    </submittedName>
</protein>
<reference evidence="4" key="1">
    <citation type="submission" date="2016-12" db="EMBL/GenBank/DDBJ databases">
        <authorList>
            <person name="Varghese N."/>
            <person name="Submissions S."/>
        </authorList>
    </citation>
    <scope>NUCLEOTIDE SEQUENCE [LARGE SCALE GENOMIC DNA]</scope>
    <source>
        <strain evidence="4">DSM 45599</strain>
    </source>
</reference>
<keyword evidence="4" id="KW-1185">Reference proteome</keyword>
<evidence type="ECO:0000313" key="4">
    <source>
        <dbReference type="Proteomes" id="UP000185124"/>
    </source>
</evidence>
<evidence type="ECO:0000256" key="2">
    <source>
        <dbReference type="SAM" id="Phobius"/>
    </source>
</evidence>
<gene>
    <name evidence="3" type="ORF">SAMN04489832_0225</name>
</gene>
<sequence length="399" mass="41914">MNDRLDDRLGRTLERRAGLIVDGPRFSAEEIVQAGRAAARRRTSQMWISAAAVVGVTVLASVAAPTVVDSVPQPAHPAPVASRPTTPPRGLPTRCPVERLAVPARSIMDMVIGMDPTGRYIVGRTNPGGKSPILDMLIWDNGLLHVVHVPGDQQLPTDINTSGVAVGVSGTTGEQAWMYRDGAATYLPGQRPTRANAINDGGVVVGSAGRGQPVVWRSPSTEPTVLPMPSGAWEGEARDIAADGTIVGTLNRQGASMPQAYAWLPNGTLRKLRLPVIDGAKATTSRAMSISDGWVAGTARGPHGDVPTRWNLRTGEVQTFPEMSIGGRSVSADGWLVGNNREGRAVLASHPGTLTLPDLNNHNSSLANYAVAISRNGHLIAGDGSPAGDLPVPVIWRCG</sequence>
<feature type="transmembrane region" description="Helical" evidence="2">
    <location>
        <begin position="46"/>
        <end position="68"/>
    </location>
</feature>
<dbReference type="RefSeq" id="WP_074307986.1">
    <property type="nucleotide sequence ID" value="NZ_FSQT01000001.1"/>
</dbReference>
<dbReference type="AlphaFoldDB" id="A0A1N5TLE9"/>
<dbReference type="OrthoDB" id="3365614at2"/>
<feature type="region of interest" description="Disordered" evidence="1">
    <location>
        <begin position="69"/>
        <end position="94"/>
    </location>
</feature>
<dbReference type="STRING" id="709881.SAMN04489832_0225"/>
<accession>A0A1N5TLE9</accession>